<dbReference type="AlphaFoldDB" id="A0A9W7XS05"/>
<reference evidence="3" key="1">
    <citation type="submission" date="2022-07" db="EMBL/GenBank/DDBJ databases">
        <title>Phylogenomic reconstructions and comparative analyses of Kickxellomycotina fungi.</title>
        <authorList>
            <person name="Reynolds N.K."/>
            <person name="Stajich J.E."/>
            <person name="Barry K."/>
            <person name="Grigoriev I.V."/>
            <person name="Crous P."/>
            <person name="Smith M.E."/>
        </authorList>
    </citation>
    <scope>NUCLEOTIDE SEQUENCE</scope>
    <source>
        <strain evidence="3">NBRC 105413</strain>
    </source>
</reference>
<evidence type="ECO:0000313" key="4">
    <source>
        <dbReference type="Proteomes" id="UP001145021"/>
    </source>
</evidence>
<dbReference type="InterPro" id="IPR036047">
    <property type="entry name" value="F-box-like_dom_sf"/>
</dbReference>
<comment type="caution">
    <text evidence="3">The sequence shown here is derived from an EMBL/GenBank/DDBJ whole genome shotgun (WGS) entry which is preliminary data.</text>
</comment>
<dbReference type="InterPro" id="IPR003903">
    <property type="entry name" value="UIM_dom"/>
</dbReference>
<dbReference type="SMART" id="SM00256">
    <property type="entry name" value="FBOX"/>
    <property type="match status" value="1"/>
</dbReference>
<evidence type="ECO:0000313" key="3">
    <source>
        <dbReference type="EMBL" id="KAJ1648290.1"/>
    </source>
</evidence>
<dbReference type="InterPro" id="IPR015943">
    <property type="entry name" value="WD40/YVTN_repeat-like_dom_sf"/>
</dbReference>
<dbReference type="InterPro" id="IPR036322">
    <property type="entry name" value="WD40_repeat_dom_sf"/>
</dbReference>
<evidence type="ECO:0000259" key="2">
    <source>
        <dbReference type="PROSITE" id="PS50181"/>
    </source>
</evidence>
<dbReference type="InterPro" id="IPR001680">
    <property type="entry name" value="WD40_rpt"/>
</dbReference>
<dbReference type="Gene3D" id="1.20.1280.50">
    <property type="match status" value="1"/>
</dbReference>
<protein>
    <recommendedName>
        <fullName evidence="2">F-box domain-containing protein</fullName>
    </recommendedName>
</protein>
<dbReference type="Proteomes" id="UP001145021">
    <property type="component" value="Unassembled WGS sequence"/>
</dbReference>
<organism evidence="3 4">
    <name type="scientific">Coemansia asiatica</name>
    <dbReference type="NCBI Taxonomy" id="1052880"/>
    <lineage>
        <taxon>Eukaryota</taxon>
        <taxon>Fungi</taxon>
        <taxon>Fungi incertae sedis</taxon>
        <taxon>Zoopagomycota</taxon>
        <taxon>Kickxellomycotina</taxon>
        <taxon>Kickxellomycetes</taxon>
        <taxon>Kickxellales</taxon>
        <taxon>Kickxellaceae</taxon>
        <taxon>Coemansia</taxon>
    </lineage>
</organism>
<dbReference type="Gene3D" id="2.130.10.10">
    <property type="entry name" value="YVTN repeat-like/Quinoprotein amine dehydrogenase"/>
    <property type="match status" value="2"/>
</dbReference>
<evidence type="ECO:0000256" key="1">
    <source>
        <dbReference type="SAM" id="MobiDB-lite"/>
    </source>
</evidence>
<dbReference type="Pfam" id="PF12937">
    <property type="entry name" value="F-box-like"/>
    <property type="match status" value="1"/>
</dbReference>
<dbReference type="SMART" id="SM00320">
    <property type="entry name" value="WD40"/>
    <property type="match status" value="4"/>
</dbReference>
<feature type="compositionally biased region" description="Acidic residues" evidence="1">
    <location>
        <begin position="550"/>
        <end position="562"/>
    </location>
</feature>
<dbReference type="SUPFAM" id="SSF50978">
    <property type="entry name" value="WD40 repeat-like"/>
    <property type="match status" value="1"/>
</dbReference>
<proteinExistence type="predicted"/>
<dbReference type="SUPFAM" id="SSF81383">
    <property type="entry name" value="F-box domain"/>
    <property type="match status" value="1"/>
</dbReference>
<feature type="region of interest" description="Disordered" evidence="1">
    <location>
        <begin position="543"/>
        <end position="562"/>
    </location>
</feature>
<dbReference type="InterPro" id="IPR001810">
    <property type="entry name" value="F-box_dom"/>
</dbReference>
<feature type="compositionally biased region" description="Low complexity" evidence="1">
    <location>
        <begin position="737"/>
        <end position="758"/>
    </location>
</feature>
<feature type="domain" description="F-box" evidence="2">
    <location>
        <begin position="4"/>
        <end position="50"/>
    </location>
</feature>
<name>A0A9W7XS05_9FUNG</name>
<dbReference type="PROSITE" id="PS50181">
    <property type="entry name" value="FBOX"/>
    <property type="match status" value="1"/>
</dbReference>
<sequence length="787" mass="85014">MEQQRLFNSLPDEILALILVNLDASERYQASQVSKRWRQIVQDDSNWRRALVQRFGRLPYERVMEDSWQREYKRRVRLRKQWSRTGLQRRIGVCPKIGLVDRVVVGGKEWAVAVSMAGVATVQVNVHRGVALRSARVFGDGKRGTALATRSDGICWGLASGECLFVHLTQQGVARKTVFLDDHGSAPVLAVSGCLDALAQTTADWRAFYGVPLAGLVASADCRGSVRVWSDDTGELVHLLSADHQAPLVRVTWACGAQYVVAASPSEIFVWHLEDGTHTRSVFALPPRCGAIAMLAGDPFAPEFFVATEKAGVWRMAATDGAVLAEFVPPAALSFATITATAFAAAAAAASSKTSSGGLGRAVPGLTKGGGALKRVPVSAASSTTSLESAGVLRVALSPNTSNKHSAKPRGTRLLVIGDAAGSLFLFDADARPSVPGGQIRPLQCLPRLHRLAVSAIDVSAAILVSSGRDGQVLVTEPLAGETLSTLRCRAGGRSSAANPWINAIQPALVSMHTRTAVILAQLLAARTAEGWARQTAGRLEDRLDREDHGDDDDGDDDDDEAQASWQWAADNSNNDDEEDNNDHEALDPVAINMQERAAGNPNRDEVPGFFAWNQIDPALCQTYPALVTQVVAGDSWLLAVNGTHLQICHAEKPPETPLPKKGRGQRSLARPAQKVALELAREIDTVRLESEEQRTMRIERYEQQRRIENEFGDGELGLNADEQIQYAIWLSANQAQEQDSESSAPASASTTASMPEALADEYSIQGMTEEEQLQYALHLSTAEHSS</sequence>
<keyword evidence="4" id="KW-1185">Reference proteome</keyword>
<dbReference type="CDD" id="cd09917">
    <property type="entry name" value="F-box_SF"/>
    <property type="match status" value="1"/>
</dbReference>
<dbReference type="Pfam" id="PF02809">
    <property type="entry name" value="UIM"/>
    <property type="match status" value="2"/>
</dbReference>
<feature type="region of interest" description="Disordered" evidence="1">
    <location>
        <begin position="651"/>
        <end position="671"/>
    </location>
</feature>
<accession>A0A9W7XS05</accession>
<feature type="region of interest" description="Disordered" evidence="1">
    <location>
        <begin position="737"/>
        <end position="767"/>
    </location>
</feature>
<gene>
    <name evidence="3" type="ORF">LPJ64_000446</name>
</gene>
<dbReference type="EMBL" id="JANBOH010000008">
    <property type="protein sequence ID" value="KAJ1648290.1"/>
    <property type="molecule type" value="Genomic_DNA"/>
</dbReference>